<accession>A0A1I7HC65</accession>
<dbReference type="InterPro" id="IPR027417">
    <property type="entry name" value="P-loop_NTPase"/>
</dbReference>
<dbReference type="STRING" id="1224947.SAMN05216480_108108"/>
<dbReference type="Pfam" id="PF00488">
    <property type="entry name" value="MutS_V"/>
    <property type="match status" value="1"/>
</dbReference>
<dbReference type="EMBL" id="FPBK01000008">
    <property type="protein sequence ID" value="SFU58297.1"/>
    <property type="molecule type" value="Genomic_DNA"/>
</dbReference>
<gene>
    <name evidence="6" type="ORF">SAMN05216480_108108</name>
</gene>
<feature type="transmembrane region" description="Helical" evidence="4">
    <location>
        <begin position="54"/>
        <end position="73"/>
    </location>
</feature>
<feature type="transmembrane region" description="Helical" evidence="4">
    <location>
        <begin position="206"/>
        <end position="227"/>
    </location>
</feature>
<dbReference type="GO" id="GO:0006298">
    <property type="term" value="P:mismatch repair"/>
    <property type="evidence" value="ECO:0007669"/>
    <property type="project" value="InterPro"/>
</dbReference>
<dbReference type="OrthoDB" id="9802448at2"/>
<dbReference type="SUPFAM" id="SSF52540">
    <property type="entry name" value="P-loop containing nucleoside triphosphate hydrolases"/>
    <property type="match status" value="1"/>
</dbReference>
<dbReference type="InterPro" id="IPR045076">
    <property type="entry name" value="MutS"/>
</dbReference>
<dbReference type="GO" id="GO:0005524">
    <property type="term" value="F:ATP binding"/>
    <property type="evidence" value="ECO:0007669"/>
    <property type="project" value="UniProtKB-KW"/>
</dbReference>
<dbReference type="InterPro" id="IPR000432">
    <property type="entry name" value="DNA_mismatch_repair_MutS_C"/>
</dbReference>
<evidence type="ECO:0000256" key="3">
    <source>
        <dbReference type="ARBA" id="ARBA00023125"/>
    </source>
</evidence>
<dbReference type="GO" id="GO:0140664">
    <property type="term" value="F:ATP-dependent DNA damage sensor activity"/>
    <property type="evidence" value="ECO:0007669"/>
    <property type="project" value="InterPro"/>
</dbReference>
<dbReference type="Proteomes" id="UP000199138">
    <property type="component" value="Unassembled WGS sequence"/>
</dbReference>
<feature type="transmembrane region" description="Helical" evidence="4">
    <location>
        <begin position="233"/>
        <end position="250"/>
    </location>
</feature>
<keyword evidence="7" id="KW-1185">Reference proteome</keyword>
<protein>
    <submittedName>
        <fullName evidence="6">MutS domain V</fullName>
    </submittedName>
</protein>
<evidence type="ECO:0000313" key="7">
    <source>
        <dbReference type="Proteomes" id="UP000199138"/>
    </source>
</evidence>
<evidence type="ECO:0000256" key="2">
    <source>
        <dbReference type="ARBA" id="ARBA00022840"/>
    </source>
</evidence>
<keyword evidence="4" id="KW-0812">Transmembrane</keyword>
<evidence type="ECO:0000256" key="4">
    <source>
        <dbReference type="SAM" id="Phobius"/>
    </source>
</evidence>
<dbReference type="PANTHER" id="PTHR11361">
    <property type="entry name" value="DNA MISMATCH REPAIR PROTEIN MUTS FAMILY MEMBER"/>
    <property type="match status" value="1"/>
</dbReference>
<dbReference type="SMART" id="SM00534">
    <property type="entry name" value="MUTSac"/>
    <property type="match status" value="1"/>
</dbReference>
<dbReference type="GO" id="GO:0030983">
    <property type="term" value="F:mismatched DNA binding"/>
    <property type="evidence" value="ECO:0007669"/>
    <property type="project" value="InterPro"/>
</dbReference>
<evidence type="ECO:0000313" key="6">
    <source>
        <dbReference type="EMBL" id="SFU58297.1"/>
    </source>
</evidence>
<keyword evidence="2" id="KW-0067">ATP-binding</keyword>
<keyword evidence="4" id="KW-0472">Membrane</keyword>
<proteinExistence type="predicted"/>
<dbReference type="PANTHER" id="PTHR11361:SF99">
    <property type="entry name" value="DNA MISMATCH REPAIR PROTEIN"/>
    <property type="match status" value="1"/>
</dbReference>
<feature type="domain" description="DNA mismatch repair proteins mutS family" evidence="5">
    <location>
        <begin position="415"/>
        <end position="587"/>
    </location>
</feature>
<dbReference type="RefSeq" id="WP_093025331.1">
    <property type="nucleotide sequence ID" value="NZ_FPBK01000008.1"/>
</dbReference>
<reference evidence="6 7" key="1">
    <citation type="submission" date="2016-10" db="EMBL/GenBank/DDBJ databases">
        <authorList>
            <person name="de Groot N.N."/>
        </authorList>
    </citation>
    <scope>NUCLEOTIDE SEQUENCE [LARGE SCALE GENOMIC DNA]</scope>
    <source>
        <strain evidence="6 7">CGMCC 1.12333</strain>
    </source>
</reference>
<sequence length="589" mass="67226">MKQSETYYQDNIAKYTDEIQAVNKKLSRLSIIRLVVFLITAAAVYFLWGEWKWLILAVVLGLGILLKLVARYADIKERKKFLEAVLALNEKEISIANGVFQNEPTGEEFKDPKHFFSLDIDLFGLGSFFQFMNRTSLREGTLKLVSLLTANNIEGITEKQETIQELADKPDFRQRYTAAASLIEIETPIQQIEDWIKNYQPFTKSYFKAISIGFGVISSTLAILAMLDVLPSSYVGYWMFFGLLIVGRFVKKVNELSEKTDKAKEVFRQYAHLLAYIENETFQTSVLKAQQKKIGSETKKASELFKEFSKALDSLDNRSNLVGALAGNGFFLMDLKNSRRIEEWITENKEKVHHWFEVIAWFDAYNSLGNFSFNHADYVYPQLVSSGGCIQAEELGHPLLKTEKRVDNSIDMDEQQFFIITGANMAGKSTFLRTVSLHIVMANVGLPVCAKSSKYKPIKLITSMRTSDSLTDDSSYFFAELTRLKYIVDALQTDTYFIILDEILKGTNSTDKAIGSKKFVEKLVASHATGIIATHDLSLCEMEQNLQEVKNYYFDAEIIDDELHFDYRFKKGICQNMNASFLLKKMQIV</sequence>
<dbReference type="GO" id="GO:0005829">
    <property type="term" value="C:cytosol"/>
    <property type="evidence" value="ECO:0007669"/>
    <property type="project" value="TreeGrafter"/>
</dbReference>
<feature type="transmembrane region" description="Helical" evidence="4">
    <location>
        <begin position="31"/>
        <end position="48"/>
    </location>
</feature>
<evidence type="ECO:0000259" key="5">
    <source>
        <dbReference type="SMART" id="SM00534"/>
    </source>
</evidence>
<dbReference type="AlphaFoldDB" id="A0A1I7HC65"/>
<evidence type="ECO:0000256" key="1">
    <source>
        <dbReference type="ARBA" id="ARBA00022741"/>
    </source>
</evidence>
<keyword evidence="1" id="KW-0547">Nucleotide-binding</keyword>
<organism evidence="6 7">
    <name type="scientific">Pustulibacterium marinum</name>
    <dbReference type="NCBI Taxonomy" id="1224947"/>
    <lineage>
        <taxon>Bacteria</taxon>
        <taxon>Pseudomonadati</taxon>
        <taxon>Bacteroidota</taxon>
        <taxon>Flavobacteriia</taxon>
        <taxon>Flavobacteriales</taxon>
        <taxon>Flavobacteriaceae</taxon>
        <taxon>Pustulibacterium</taxon>
    </lineage>
</organism>
<name>A0A1I7HC65_9FLAO</name>
<keyword evidence="3" id="KW-0238">DNA-binding</keyword>
<keyword evidence="4" id="KW-1133">Transmembrane helix</keyword>
<dbReference type="Gene3D" id="3.40.50.300">
    <property type="entry name" value="P-loop containing nucleotide triphosphate hydrolases"/>
    <property type="match status" value="1"/>
</dbReference>